<dbReference type="PANTHER" id="PTHR10741">
    <property type="entry name" value="TRANSLIN AND TRANSLIN ASSOCIATED PROTEIN X"/>
    <property type="match status" value="1"/>
</dbReference>
<evidence type="ECO:0000256" key="4">
    <source>
        <dbReference type="ARBA" id="ARBA00022490"/>
    </source>
</evidence>
<proteinExistence type="inferred from homology"/>
<feature type="binding site" evidence="6">
    <location>
        <position position="115"/>
    </location>
    <ligand>
        <name>Mg(2+)</name>
        <dbReference type="ChEBI" id="CHEBI:18420"/>
    </ligand>
</feature>
<evidence type="ECO:0000256" key="2">
    <source>
        <dbReference type="ARBA" id="ARBA00004496"/>
    </source>
</evidence>
<evidence type="ECO:0000256" key="5">
    <source>
        <dbReference type="ARBA" id="ARBA00023242"/>
    </source>
</evidence>
<evidence type="ECO:0000313" key="7">
    <source>
        <dbReference type="EMBL" id="VDN00912.1"/>
    </source>
</evidence>
<gene>
    <name evidence="7" type="ORF">TCLT_LOCUS3883</name>
</gene>
<keyword evidence="6" id="KW-0460">Magnesium</keyword>
<comment type="subcellular location">
    <subcellularLocation>
        <location evidence="2">Cytoplasm</location>
    </subcellularLocation>
    <subcellularLocation>
        <location evidence="1">Nucleus</location>
    </subcellularLocation>
</comment>
<dbReference type="InterPro" id="IPR016069">
    <property type="entry name" value="Translin_C"/>
</dbReference>
<keyword evidence="8" id="KW-1185">Reference proteome</keyword>
<dbReference type="SUPFAM" id="SSF74784">
    <property type="entry name" value="Translin"/>
    <property type="match status" value="1"/>
</dbReference>
<keyword evidence="6" id="KW-0479">Metal-binding</keyword>
<dbReference type="InterPro" id="IPR016068">
    <property type="entry name" value="Translin_N"/>
</dbReference>
<dbReference type="OMA" id="HRAITTX"/>
<evidence type="ECO:0000313" key="9">
    <source>
        <dbReference type="WBParaSite" id="TCLT_0000389401-mRNA-1"/>
    </source>
</evidence>
<dbReference type="GO" id="GO:0005634">
    <property type="term" value="C:nucleus"/>
    <property type="evidence" value="ECO:0007669"/>
    <property type="project" value="UniProtKB-SubCell"/>
</dbReference>
<evidence type="ECO:0000256" key="3">
    <source>
        <dbReference type="ARBA" id="ARBA00005902"/>
    </source>
</evidence>
<dbReference type="InterPro" id="IPR036081">
    <property type="entry name" value="Translin_sf"/>
</dbReference>
<keyword evidence="5" id="KW-0539">Nucleus</keyword>
<dbReference type="WBParaSite" id="TCLT_0000389401-mRNA-1">
    <property type="protein sequence ID" value="TCLT_0000389401-mRNA-1"/>
    <property type="gene ID" value="TCLT_0000389401"/>
</dbReference>
<evidence type="ECO:0000256" key="1">
    <source>
        <dbReference type="ARBA" id="ARBA00004123"/>
    </source>
</evidence>
<evidence type="ECO:0000313" key="8">
    <source>
        <dbReference type="Proteomes" id="UP000276776"/>
    </source>
</evidence>
<dbReference type="EMBL" id="UYYF01004269">
    <property type="protein sequence ID" value="VDN00912.1"/>
    <property type="molecule type" value="Genomic_DNA"/>
</dbReference>
<dbReference type="STRING" id="103827.A0A0N5CUF4"/>
<dbReference type="GO" id="GO:0005737">
    <property type="term" value="C:cytoplasm"/>
    <property type="evidence" value="ECO:0007669"/>
    <property type="project" value="UniProtKB-SubCell"/>
</dbReference>
<keyword evidence="4" id="KW-0963">Cytoplasm</keyword>
<dbReference type="GO" id="GO:0046872">
    <property type="term" value="F:metal ion binding"/>
    <property type="evidence" value="ECO:0007669"/>
    <property type="project" value="UniProtKB-KW"/>
</dbReference>
<dbReference type="CDD" id="cd14820">
    <property type="entry name" value="TRAX"/>
    <property type="match status" value="1"/>
</dbReference>
<comment type="similarity">
    <text evidence="3">Belongs to the translin family.</text>
</comment>
<dbReference type="Gene3D" id="1.20.58.190">
    <property type="entry name" value="Translin, domain 1"/>
    <property type="match status" value="1"/>
</dbReference>
<protein>
    <submittedName>
        <fullName evidence="9">Translin-associated protein X</fullName>
    </submittedName>
</protein>
<dbReference type="Pfam" id="PF01997">
    <property type="entry name" value="Translin"/>
    <property type="match status" value="1"/>
</dbReference>
<evidence type="ECO:0000256" key="6">
    <source>
        <dbReference type="PIRSR" id="PIRSR602848-1"/>
    </source>
</evidence>
<reference evidence="7 8" key="2">
    <citation type="submission" date="2018-11" db="EMBL/GenBank/DDBJ databases">
        <authorList>
            <consortium name="Pathogen Informatics"/>
        </authorList>
    </citation>
    <scope>NUCLEOTIDE SEQUENCE [LARGE SCALE GENOMIC DNA]</scope>
</reference>
<dbReference type="Gene3D" id="1.20.58.200">
    <property type="entry name" value="Translin, domain 2"/>
    <property type="match status" value="1"/>
</dbReference>
<dbReference type="GO" id="GO:0043565">
    <property type="term" value="F:sequence-specific DNA binding"/>
    <property type="evidence" value="ECO:0007669"/>
    <property type="project" value="InterPro"/>
</dbReference>
<sequence>MVTKVRTIVVTDKDIVGGILITTFITELDGKRDRYESVVKLSRDLIIECKRIIFLMHRITVMATPSMKKKLLDEANCRLTAARNKFLLQIAKALDGSDHYLYLKSYDWALEEFIEACAFYKFLVSRELLLYDEVVSKLQFNDCAETSTQNLYLTLPEVTYLMGLFDIGGELMRFAISEASSGDYQIVQEVTNYLRSLHECYQYLGNVPQNADWAKKSSVFRTSLVKVYSCCRNSSSDFA</sequence>
<dbReference type="Proteomes" id="UP000276776">
    <property type="component" value="Unassembled WGS sequence"/>
</dbReference>
<dbReference type="OrthoDB" id="31005at2759"/>
<dbReference type="InterPro" id="IPR002848">
    <property type="entry name" value="Translin_fam"/>
</dbReference>
<reference evidence="9" key="1">
    <citation type="submission" date="2017-02" db="UniProtKB">
        <authorList>
            <consortium name="WormBaseParasite"/>
        </authorList>
    </citation>
    <scope>IDENTIFICATION</scope>
</reference>
<feature type="binding site" evidence="6">
    <location>
        <position position="170"/>
    </location>
    <ligand>
        <name>Mg(2+)</name>
        <dbReference type="ChEBI" id="CHEBI:18420"/>
    </ligand>
</feature>
<dbReference type="AlphaFoldDB" id="A0A0N5CUF4"/>
<name>A0A0N5CUF4_THECL</name>
<organism evidence="9">
    <name type="scientific">Thelazia callipaeda</name>
    <name type="common">Oriental eyeworm</name>
    <name type="synonym">Parasitic nematode</name>
    <dbReference type="NCBI Taxonomy" id="103827"/>
    <lineage>
        <taxon>Eukaryota</taxon>
        <taxon>Metazoa</taxon>
        <taxon>Ecdysozoa</taxon>
        <taxon>Nematoda</taxon>
        <taxon>Chromadorea</taxon>
        <taxon>Rhabditida</taxon>
        <taxon>Spirurina</taxon>
        <taxon>Spiruromorpha</taxon>
        <taxon>Thelazioidea</taxon>
        <taxon>Thelaziidae</taxon>
        <taxon>Thelazia</taxon>
    </lineage>
</organism>
<accession>A0A0N5CUF4</accession>